<organism evidence="3 4">
    <name type="scientific">Hydnomerulius pinastri MD-312</name>
    <dbReference type="NCBI Taxonomy" id="994086"/>
    <lineage>
        <taxon>Eukaryota</taxon>
        <taxon>Fungi</taxon>
        <taxon>Dikarya</taxon>
        <taxon>Basidiomycota</taxon>
        <taxon>Agaricomycotina</taxon>
        <taxon>Agaricomycetes</taxon>
        <taxon>Agaricomycetidae</taxon>
        <taxon>Boletales</taxon>
        <taxon>Boletales incertae sedis</taxon>
        <taxon>Leucogyrophana</taxon>
    </lineage>
</organism>
<dbReference type="GO" id="GO:0005524">
    <property type="term" value="F:ATP binding"/>
    <property type="evidence" value="ECO:0007669"/>
    <property type="project" value="InterPro"/>
</dbReference>
<reference evidence="3 4" key="1">
    <citation type="submission" date="2014-04" db="EMBL/GenBank/DDBJ databases">
        <title>Evolutionary Origins and Diversification of the Mycorrhizal Mutualists.</title>
        <authorList>
            <consortium name="DOE Joint Genome Institute"/>
            <consortium name="Mycorrhizal Genomics Consortium"/>
            <person name="Kohler A."/>
            <person name="Kuo A."/>
            <person name="Nagy L.G."/>
            <person name="Floudas D."/>
            <person name="Copeland A."/>
            <person name="Barry K.W."/>
            <person name="Cichocki N."/>
            <person name="Veneault-Fourrey C."/>
            <person name="LaButti K."/>
            <person name="Lindquist E.A."/>
            <person name="Lipzen A."/>
            <person name="Lundell T."/>
            <person name="Morin E."/>
            <person name="Murat C."/>
            <person name="Riley R."/>
            <person name="Ohm R."/>
            <person name="Sun H."/>
            <person name="Tunlid A."/>
            <person name="Henrissat B."/>
            <person name="Grigoriev I.V."/>
            <person name="Hibbett D.S."/>
            <person name="Martin F."/>
        </authorList>
    </citation>
    <scope>NUCLEOTIDE SEQUENCE [LARGE SCALE GENOMIC DNA]</scope>
    <source>
        <strain evidence="3 4">MD-312</strain>
    </source>
</reference>
<dbReference type="Gene3D" id="1.10.510.10">
    <property type="entry name" value="Transferase(Phosphotransferase) domain 1"/>
    <property type="match status" value="1"/>
</dbReference>
<dbReference type="EMBL" id="KN839853">
    <property type="protein sequence ID" value="KIJ62810.1"/>
    <property type="molecule type" value="Genomic_DNA"/>
</dbReference>
<feature type="domain" description="Protein kinase" evidence="2">
    <location>
        <begin position="23"/>
        <end position="288"/>
    </location>
</feature>
<keyword evidence="4" id="KW-1185">Reference proteome</keyword>
<dbReference type="OrthoDB" id="5979581at2759"/>
<dbReference type="AlphaFoldDB" id="A0A0C9VX50"/>
<evidence type="ECO:0000256" key="1">
    <source>
        <dbReference type="SAM" id="MobiDB-lite"/>
    </source>
</evidence>
<dbReference type="SMART" id="SM00220">
    <property type="entry name" value="S_TKc"/>
    <property type="match status" value="1"/>
</dbReference>
<evidence type="ECO:0000259" key="2">
    <source>
        <dbReference type="PROSITE" id="PS50011"/>
    </source>
</evidence>
<dbReference type="PROSITE" id="PS50011">
    <property type="entry name" value="PROTEIN_KINASE_DOM"/>
    <property type="match status" value="1"/>
</dbReference>
<proteinExistence type="predicted"/>
<feature type="compositionally biased region" description="Basic and acidic residues" evidence="1">
    <location>
        <begin position="315"/>
        <end position="331"/>
    </location>
</feature>
<dbReference type="InterPro" id="IPR011009">
    <property type="entry name" value="Kinase-like_dom_sf"/>
</dbReference>
<sequence>MSGEGEGQRDSLSDLPLVIAGRYKLTKKIGEGPVAHVYEGIDQQGGGSVAIKVDTHSSPGQVSPFLPEFLALEALEGTVGVPRAYRFQDAREGQYGVLVTELLGPNLGRLRELCGGKFSVKTVCLIAKQTITLLQSIHEKAYVHRYLSPSSLLLGRPGTRSRANDLIYIVGFGFARVFSADTTTGPQASGSAPLSWAAVDEFGTAGSSRKEDLDSLGYILAYFLREDSWEDIIRGVETGDPLAPTKASGSRVFDGFPEQFGTFMKYVQDLQHAVTPNYDYLRELFDWVLEEINERDDGVYDWNLLNDGKGWDASEAEADRTSRDSFLDRFQRPATSGPGETGSRSPPRSFLDFSAMDTPSPLARSSRPNGKSGVGDCGKESSPKNNRWYKPVWKRAKPKRAPNATSSAHTDASEPHIQSGGIRRTQIAAAKLRQVS</sequence>
<feature type="region of interest" description="Disordered" evidence="1">
    <location>
        <begin position="315"/>
        <end position="424"/>
    </location>
</feature>
<name>A0A0C9VX50_9AGAM</name>
<evidence type="ECO:0000313" key="4">
    <source>
        <dbReference type="Proteomes" id="UP000053820"/>
    </source>
</evidence>
<dbReference type="SUPFAM" id="SSF56112">
    <property type="entry name" value="Protein kinase-like (PK-like)"/>
    <property type="match status" value="1"/>
</dbReference>
<evidence type="ECO:0000313" key="3">
    <source>
        <dbReference type="EMBL" id="KIJ62810.1"/>
    </source>
</evidence>
<protein>
    <recommendedName>
        <fullName evidence="2">Protein kinase domain-containing protein</fullName>
    </recommendedName>
</protein>
<dbReference type="HOGENOM" id="CLU_019279_1_0_1"/>
<dbReference type="PANTHER" id="PTHR11909">
    <property type="entry name" value="CASEIN KINASE-RELATED"/>
    <property type="match status" value="1"/>
</dbReference>
<dbReference type="InterPro" id="IPR000719">
    <property type="entry name" value="Prot_kinase_dom"/>
</dbReference>
<dbReference type="Pfam" id="PF00069">
    <property type="entry name" value="Pkinase"/>
    <property type="match status" value="1"/>
</dbReference>
<dbReference type="InterPro" id="IPR050235">
    <property type="entry name" value="CK1_Ser-Thr_kinase"/>
</dbReference>
<dbReference type="Proteomes" id="UP000053820">
    <property type="component" value="Unassembled WGS sequence"/>
</dbReference>
<gene>
    <name evidence="3" type="ORF">HYDPIDRAFT_188756</name>
</gene>
<dbReference type="GO" id="GO:0004672">
    <property type="term" value="F:protein kinase activity"/>
    <property type="evidence" value="ECO:0007669"/>
    <property type="project" value="InterPro"/>
</dbReference>
<accession>A0A0C9VX50</accession>